<dbReference type="GO" id="GO:0003700">
    <property type="term" value="F:DNA-binding transcription factor activity"/>
    <property type="evidence" value="ECO:0007669"/>
    <property type="project" value="InterPro"/>
</dbReference>
<feature type="domain" description="Myb-like" evidence="7">
    <location>
        <begin position="9"/>
        <end position="61"/>
    </location>
</feature>
<feature type="domain" description="Myb-like" evidence="7">
    <location>
        <begin position="62"/>
        <end position="112"/>
    </location>
</feature>
<keyword evidence="4" id="KW-0238">DNA-binding</keyword>
<proteinExistence type="predicted"/>
<evidence type="ECO:0000256" key="1">
    <source>
        <dbReference type="ARBA" id="ARBA00004123"/>
    </source>
</evidence>
<dbReference type="GO" id="GO:0005634">
    <property type="term" value="C:nucleus"/>
    <property type="evidence" value="ECO:0007669"/>
    <property type="project" value="UniProtKB-SubCell"/>
</dbReference>
<dbReference type="PANTHER" id="PTHR45675">
    <property type="entry name" value="MYB TRANSCRIPTION FACTOR-RELATED-RELATED"/>
    <property type="match status" value="1"/>
</dbReference>
<dbReference type="FunFam" id="1.10.10.60:FF:000011">
    <property type="entry name" value="Myb transcription factor"/>
    <property type="match status" value="1"/>
</dbReference>
<dbReference type="OrthoDB" id="2143914at2759"/>
<evidence type="ECO:0000256" key="3">
    <source>
        <dbReference type="ARBA" id="ARBA00023015"/>
    </source>
</evidence>
<evidence type="ECO:0000313" key="10">
    <source>
        <dbReference type="RefSeq" id="XP_022144763.1"/>
    </source>
</evidence>
<feature type="domain" description="HTH myb-type" evidence="8">
    <location>
        <begin position="9"/>
        <end position="61"/>
    </location>
</feature>
<dbReference type="InterPro" id="IPR001005">
    <property type="entry name" value="SANT/Myb"/>
</dbReference>
<reference evidence="10" key="1">
    <citation type="submission" date="2025-08" db="UniProtKB">
        <authorList>
            <consortium name="RefSeq"/>
        </authorList>
    </citation>
    <scope>IDENTIFICATION</scope>
    <source>
        <strain evidence="10">OHB3-1</strain>
    </source>
</reference>
<evidence type="ECO:0000256" key="2">
    <source>
        <dbReference type="ARBA" id="ARBA00022737"/>
    </source>
</evidence>
<dbReference type="AlphaFoldDB" id="A0A6J1CU61"/>
<protein>
    <submittedName>
        <fullName evidence="10">Transcription factor MYB27-like</fullName>
    </submittedName>
</protein>
<name>A0A6J1CU61_MOMCH</name>
<dbReference type="InterPro" id="IPR017930">
    <property type="entry name" value="Myb_dom"/>
</dbReference>
<sequence>MANQSALQSETLRRGPWLEEEDKQLTTFVTRMGESKWDSIAKASGLERTGKSCRFRWLNYLRPNLKHGCMSSEEEEVILKLHKKWGNKWSRIARWLPGRTDNEIKNYWRNHMRKKLPIQQEESKVKHGKQDKLSFKQCAMGGSPRQDHNERKDIPLSNVSHNLFGFPNFEITSSPYEIRLSNWILDHLSNEKLEVNHYEDQYNSLEFCFCHPNMNCAVRDDQTDHLWDSLASLWDME</sequence>
<dbReference type="RefSeq" id="XP_022144763.1">
    <property type="nucleotide sequence ID" value="XM_022289071.1"/>
</dbReference>
<keyword evidence="2" id="KW-0677">Repeat</keyword>
<keyword evidence="3" id="KW-0805">Transcription regulation</keyword>
<dbReference type="PANTHER" id="PTHR45675:SF8">
    <property type="entry name" value="TRANSCRIPTION FACTOR MYB27"/>
    <property type="match status" value="1"/>
</dbReference>
<dbReference type="PROSITE" id="PS51294">
    <property type="entry name" value="HTH_MYB"/>
    <property type="match status" value="2"/>
</dbReference>
<dbReference type="Gene3D" id="1.10.10.60">
    <property type="entry name" value="Homeodomain-like"/>
    <property type="match status" value="2"/>
</dbReference>
<keyword evidence="9" id="KW-1185">Reference proteome</keyword>
<dbReference type="PROSITE" id="PS50090">
    <property type="entry name" value="MYB_LIKE"/>
    <property type="match status" value="2"/>
</dbReference>
<evidence type="ECO:0000256" key="4">
    <source>
        <dbReference type="ARBA" id="ARBA00023125"/>
    </source>
</evidence>
<evidence type="ECO:0000259" key="8">
    <source>
        <dbReference type="PROSITE" id="PS51294"/>
    </source>
</evidence>
<dbReference type="KEGG" id="mcha:111014374"/>
<evidence type="ECO:0000259" key="7">
    <source>
        <dbReference type="PROSITE" id="PS50090"/>
    </source>
</evidence>
<dbReference type="GO" id="GO:0043565">
    <property type="term" value="F:sequence-specific DNA binding"/>
    <property type="evidence" value="ECO:0007669"/>
    <property type="project" value="InterPro"/>
</dbReference>
<evidence type="ECO:0000256" key="5">
    <source>
        <dbReference type="ARBA" id="ARBA00023163"/>
    </source>
</evidence>
<feature type="domain" description="HTH myb-type" evidence="8">
    <location>
        <begin position="62"/>
        <end position="116"/>
    </location>
</feature>
<dbReference type="SMART" id="SM00717">
    <property type="entry name" value="SANT"/>
    <property type="match status" value="2"/>
</dbReference>
<dbReference type="InterPro" id="IPR044676">
    <property type="entry name" value="EOBI/EOBII-like_plant"/>
</dbReference>
<evidence type="ECO:0000313" key="9">
    <source>
        <dbReference type="Proteomes" id="UP000504603"/>
    </source>
</evidence>
<accession>A0A6J1CU61</accession>
<dbReference type="GeneID" id="111014374"/>
<dbReference type="Pfam" id="PF00249">
    <property type="entry name" value="Myb_DNA-binding"/>
    <property type="match status" value="2"/>
</dbReference>
<dbReference type="Proteomes" id="UP000504603">
    <property type="component" value="Unplaced"/>
</dbReference>
<comment type="subcellular location">
    <subcellularLocation>
        <location evidence="1">Nucleus</location>
    </subcellularLocation>
</comment>
<evidence type="ECO:0000256" key="6">
    <source>
        <dbReference type="ARBA" id="ARBA00023242"/>
    </source>
</evidence>
<keyword evidence="6" id="KW-0539">Nucleus</keyword>
<keyword evidence="5" id="KW-0804">Transcription</keyword>
<gene>
    <name evidence="10" type="primary">LOC111014374</name>
</gene>
<dbReference type="SUPFAM" id="SSF46689">
    <property type="entry name" value="Homeodomain-like"/>
    <property type="match status" value="1"/>
</dbReference>
<dbReference type="InterPro" id="IPR009057">
    <property type="entry name" value="Homeodomain-like_sf"/>
</dbReference>
<organism evidence="9 10">
    <name type="scientific">Momordica charantia</name>
    <name type="common">Bitter gourd</name>
    <name type="synonym">Balsam pear</name>
    <dbReference type="NCBI Taxonomy" id="3673"/>
    <lineage>
        <taxon>Eukaryota</taxon>
        <taxon>Viridiplantae</taxon>
        <taxon>Streptophyta</taxon>
        <taxon>Embryophyta</taxon>
        <taxon>Tracheophyta</taxon>
        <taxon>Spermatophyta</taxon>
        <taxon>Magnoliopsida</taxon>
        <taxon>eudicotyledons</taxon>
        <taxon>Gunneridae</taxon>
        <taxon>Pentapetalae</taxon>
        <taxon>rosids</taxon>
        <taxon>fabids</taxon>
        <taxon>Cucurbitales</taxon>
        <taxon>Cucurbitaceae</taxon>
        <taxon>Momordiceae</taxon>
        <taxon>Momordica</taxon>
    </lineage>
</organism>
<dbReference type="CDD" id="cd00167">
    <property type="entry name" value="SANT"/>
    <property type="match status" value="2"/>
</dbReference>